<evidence type="ECO:0000256" key="4">
    <source>
        <dbReference type="ARBA" id="ARBA00023002"/>
    </source>
</evidence>
<dbReference type="Gene3D" id="3.30.9.10">
    <property type="entry name" value="D-Amino Acid Oxidase, subunit A, domain 2"/>
    <property type="match status" value="1"/>
</dbReference>
<proteinExistence type="inferred from homology"/>
<evidence type="ECO:0000256" key="3">
    <source>
        <dbReference type="ARBA" id="ARBA00022827"/>
    </source>
</evidence>
<reference evidence="7 8" key="1">
    <citation type="submission" date="2013-02" db="EMBL/GenBank/DDBJ databases">
        <title>A novel strain isolated from Lonar lake, Maharashtra, India.</title>
        <authorList>
            <person name="Singh A."/>
        </authorList>
    </citation>
    <scope>NUCLEOTIDE SEQUENCE [LARGE SCALE GENOMIC DNA]</scope>
    <source>
        <strain evidence="7 8">AK24</strain>
    </source>
</reference>
<keyword evidence="3" id="KW-0274">FAD</keyword>
<comment type="caution">
    <text evidence="7">The sequence shown here is derived from an EMBL/GenBank/DDBJ whole genome shotgun (WGS) entry which is preliminary data.</text>
</comment>
<comment type="cofactor">
    <cofactor evidence="1">
        <name>FAD</name>
        <dbReference type="ChEBI" id="CHEBI:57692"/>
    </cofactor>
</comment>
<evidence type="ECO:0000259" key="6">
    <source>
        <dbReference type="Pfam" id="PF01266"/>
    </source>
</evidence>
<sequence length="401" mass="44001">MKYDIAIVGGGIVGLATGLKLKTQDPSLSVVVLEKENQVAKHQTGNNSGVIHSGLYYKPGSLKATNCINGYHQLVRFCEVENIPFEITGKVVVATKKEQIPLLNGLLERGLQNGLTGSRAITLDELREYEPYCSGVAALHIPQTGIVDYKRVAEKYAEKFQSLGGELCLDHEVKDILTTPSQVEIIHKHGTLAAKLLVNCAGLYADKIAEMQQKSPLNIRIIPFRGEYYKIKKEREYLVKDLIYPVPDPNFPFLGVHFTRMAKGGVEAGPNAVLAFKKEGYKKSDFNLSEFMGSVTWPGLQKVAKKYWKTGLGEYKRSFSKYAFTKALQELIPDIQDSDLVEGGAGVRAQACDREGGLIDDFVIMENSACIHVLNAPSPAATSSLSIGETVSNLALKRLGH</sequence>
<dbReference type="GO" id="GO:0003973">
    <property type="term" value="F:(S)-2-hydroxy-acid oxidase activity"/>
    <property type="evidence" value="ECO:0007669"/>
    <property type="project" value="UniProtKB-EC"/>
</dbReference>
<protein>
    <submittedName>
        <fullName evidence="7">L-2-hydroxyglutarate oxidase</fullName>
        <ecNumber evidence="7">1.1.3.15</ecNumber>
    </submittedName>
</protein>
<name>R7ZZ67_9BACT</name>
<dbReference type="Proteomes" id="UP000013909">
    <property type="component" value="Unassembled WGS sequence"/>
</dbReference>
<dbReference type="NCBIfam" id="NF008726">
    <property type="entry name" value="PRK11728.1"/>
    <property type="match status" value="1"/>
</dbReference>
<organism evidence="7 8">
    <name type="scientific">Lunatimonas lonarensis</name>
    <dbReference type="NCBI Taxonomy" id="1232681"/>
    <lineage>
        <taxon>Bacteria</taxon>
        <taxon>Pseudomonadati</taxon>
        <taxon>Bacteroidota</taxon>
        <taxon>Cytophagia</taxon>
        <taxon>Cytophagales</taxon>
        <taxon>Cyclobacteriaceae</taxon>
    </lineage>
</organism>
<dbReference type="PANTHER" id="PTHR43104:SF2">
    <property type="entry name" value="L-2-HYDROXYGLUTARATE DEHYDROGENASE, MITOCHONDRIAL"/>
    <property type="match status" value="1"/>
</dbReference>
<dbReference type="PATRIC" id="fig|1288963.3.peg.143"/>
<dbReference type="InterPro" id="IPR006076">
    <property type="entry name" value="FAD-dep_OxRdtase"/>
</dbReference>
<feature type="domain" description="FAD dependent oxidoreductase" evidence="6">
    <location>
        <begin position="4"/>
        <end position="393"/>
    </location>
</feature>
<dbReference type="EMBL" id="AQHR01000007">
    <property type="protein sequence ID" value="EON79343.1"/>
    <property type="molecule type" value="Genomic_DNA"/>
</dbReference>
<dbReference type="PANTHER" id="PTHR43104">
    <property type="entry name" value="L-2-HYDROXYGLUTARATE DEHYDROGENASE, MITOCHONDRIAL"/>
    <property type="match status" value="1"/>
</dbReference>
<dbReference type="SUPFAM" id="SSF51905">
    <property type="entry name" value="FAD/NAD(P)-binding domain"/>
    <property type="match status" value="1"/>
</dbReference>
<dbReference type="RefSeq" id="WP_010852297.1">
    <property type="nucleotide sequence ID" value="NZ_AQHR01000007.1"/>
</dbReference>
<dbReference type="AlphaFoldDB" id="R7ZZ67"/>
<dbReference type="EC" id="1.1.3.15" evidence="7"/>
<dbReference type="Gene3D" id="3.50.50.60">
    <property type="entry name" value="FAD/NAD(P)-binding domain"/>
    <property type="match status" value="1"/>
</dbReference>
<comment type="similarity">
    <text evidence="5">Belongs to the L2HGDH family.</text>
</comment>
<evidence type="ECO:0000256" key="5">
    <source>
        <dbReference type="ARBA" id="ARBA00037941"/>
    </source>
</evidence>
<dbReference type="GO" id="GO:0005737">
    <property type="term" value="C:cytoplasm"/>
    <property type="evidence" value="ECO:0007669"/>
    <property type="project" value="TreeGrafter"/>
</dbReference>
<evidence type="ECO:0000256" key="2">
    <source>
        <dbReference type="ARBA" id="ARBA00022630"/>
    </source>
</evidence>
<gene>
    <name evidence="7" type="ORF">ADIS_0145</name>
</gene>
<keyword evidence="4 7" id="KW-0560">Oxidoreductase</keyword>
<keyword evidence="2" id="KW-0285">Flavoprotein</keyword>
<evidence type="ECO:0000256" key="1">
    <source>
        <dbReference type="ARBA" id="ARBA00001974"/>
    </source>
</evidence>
<accession>R7ZZ67</accession>
<dbReference type="OrthoDB" id="9801699at2"/>
<dbReference type="STRING" id="1232681.ADIS_0145"/>
<dbReference type="InterPro" id="IPR036188">
    <property type="entry name" value="FAD/NAD-bd_sf"/>
</dbReference>
<evidence type="ECO:0000313" key="8">
    <source>
        <dbReference type="Proteomes" id="UP000013909"/>
    </source>
</evidence>
<keyword evidence="8" id="KW-1185">Reference proteome</keyword>
<dbReference type="Pfam" id="PF01266">
    <property type="entry name" value="DAO"/>
    <property type="match status" value="1"/>
</dbReference>
<evidence type="ECO:0000313" key="7">
    <source>
        <dbReference type="EMBL" id="EON79343.1"/>
    </source>
</evidence>
<dbReference type="GO" id="GO:0047545">
    <property type="term" value="F:(S)-2-hydroxyglutarate dehydrogenase activity"/>
    <property type="evidence" value="ECO:0007669"/>
    <property type="project" value="TreeGrafter"/>
</dbReference>